<accession>G7YRH4</accession>
<reference key="2">
    <citation type="submission" date="2011-10" db="EMBL/GenBank/DDBJ databases">
        <title>The genome and transcriptome sequence of Clonorchis sinensis provide insights into the carcinogenic liver fluke.</title>
        <authorList>
            <person name="Wang X."/>
            <person name="Huang Y."/>
            <person name="Chen W."/>
            <person name="Liu H."/>
            <person name="Guo L."/>
            <person name="Chen Y."/>
            <person name="Luo F."/>
            <person name="Zhou W."/>
            <person name="Sun J."/>
            <person name="Mao Q."/>
            <person name="Liang P."/>
            <person name="Zhou C."/>
            <person name="Tian Y."/>
            <person name="Men J."/>
            <person name="Lv X."/>
            <person name="Huang L."/>
            <person name="Zhou J."/>
            <person name="Hu Y."/>
            <person name="Li R."/>
            <person name="Zhang F."/>
            <person name="Lei H."/>
            <person name="Li X."/>
            <person name="Hu X."/>
            <person name="Liang C."/>
            <person name="Xu J."/>
            <person name="Wu Z."/>
            <person name="Yu X."/>
        </authorList>
    </citation>
    <scope>NUCLEOTIDE SEQUENCE</scope>
    <source>
        <strain>Henan</strain>
    </source>
</reference>
<evidence type="ECO:0000313" key="2">
    <source>
        <dbReference type="EMBL" id="GAA55554.1"/>
    </source>
</evidence>
<sequence>MRKVRNVTCLLSAIFRRAISSRALRNHQSILVVPLCEGLAVHLPPHFEDATKNLEVYFSAESQHFLGRRHSLPPTRRAEYARQQKLDYLDQVLQMHTTRTEIQIAIYLFALEVCLGLSTATSSARALLDLGCGSMHALAPIRSVLESNSVFSTGIDLPSSSLPGDGSNRIHCDLIKRQPPVVPVRDACMDLILSISFLQWLTSYTMKATYPAKAIIGDIARILRPGGQCVIQFYPLTNDELELTCKCLVNTKPRLAGCRILARPVPNRGVKIFLYVQRTSV</sequence>
<protein>
    <recommendedName>
        <fullName evidence="1">Methyltransferase type 11 domain-containing protein</fullName>
    </recommendedName>
</protein>
<keyword evidence="3" id="KW-1185">Reference proteome</keyword>
<evidence type="ECO:0000313" key="3">
    <source>
        <dbReference type="Proteomes" id="UP000008909"/>
    </source>
</evidence>
<dbReference type="EMBL" id="DF144036">
    <property type="protein sequence ID" value="GAA55554.1"/>
    <property type="molecule type" value="Genomic_DNA"/>
</dbReference>
<gene>
    <name evidence="2" type="ORF">CLF_108296</name>
</gene>
<name>G7YRH4_CLOSI</name>
<dbReference type="GO" id="GO:0005730">
    <property type="term" value="C:nucleolus"/>
    <property type="evidence" value="ECO:0007669"/>
    <property type="project" value="TreeGrafter"/>
</dbReference>
<proteinExistence type="predicted"/>
<organism evidence="2 3">
    <name type="scientific">Clonorchis sinensis</name>
    <name type="common">Chinese liver fluke</name>
    <dbReference type="NCBI Taxonomy" id="79923"/>
    <lineage>
        <taxon>Eukaryota</taxon>
        <taxon>Metazoa</taxon>
        <taxon>Spiralia</taxon>
        <taxon>Lophotrochozoa</taxon>
        <taxon>Platyhelminthes</taxon>
        <taxon>Trematoda</taxon>
        <taxon>Digenea</taxon>
        <taxon>Opisthorchiida</taxon>
        <taxon>Opisthorchiata</taxon>
        <taxon>Opisthorchiidae</taxon>
        <taxon>Clonorchis</taxon>
    </lineage>
</organism>
<dbReference type="InterPro" id="IPR013216">
    <property type="entry name" value="Methyltransf_11"/>
</dbReference>
<dbReference type="SUPFAM" id="SSF53335">
    <property type="entry name" value="S-adenosyl-L-methionine-dependent methyltransferases"/>
    <property type="match status" value="1"/>
</dbReference>
<dbReference type="GO" id="GO:0016435">
    <property type="term" value="F:rRNA (guanine) methyltransferase activity"/>
    <property type="evidence" value="ECO:0007669"/>
    <property type="project" value="InterPro"/>
</dbReference>
<dbReference type="InterPro" id="IPR029063">
    <property type="entry name" value="SAM-dependent_MTases_sf"/>
</dbReference>
<dbReference type="Gene3D" id="3.40.50.150">
    <property type="entry name" value="Vaccinia Virus protein VP39"/>
    <property type="match status" value="1"/>
</dbReference>
<evidence type="ECO:0000259" key="1">
    <source>
        <dbReference type="Pfam" id="PF08241"/>
    </source>
</evidence>
<reference evidence="2" key="1">
    <citation type="journal article" date="2011" name="Genome Biol.">
        <title>The draft genome of the carcinogenic human liver fluke Clonorchis sinensis.</title>
        <authorList>
            <person name="Wang X."/>
            <person name="Chen W."/>
            <person name="Huang Y."/>
            <person name="Sun J."/>
            <person name="Men J."/>
            <person name="Liu H."/>
            <person name="Luo F."/>
            <person name="Guo L."/>
            <person name="Lv X."/>
            <person name="Deng C."/>
            <person name="Zhou C."/>
            <person name="Fan Y."/>
            <person name="Li X."/>
            <person name="Huang L."/>
            <person name="Hu Y."/>
            <person name="Liang C."/>
            <person name="Hu X."/>
            <person name="Xu J."/>
            <person name="Yu X."/>
        </authorList>
    </citation>
    <scope>NUCLEOTIDE SEQUENCE [LARGE SCALE GENOMIC DNA]</scope>
    <source>
        <strain evidence="2">Henan</strain>
    </source>
</reference>
<dbReference type="Proteomes" id="UP000008909">
    <property type="component" value="Unassembled WGS sequence"/>
</dbReference>
<dbReference type="PANTHER" id="PTHR12734:SF0">
    <property type="entry name" value="18S RRNA (GUANINE-N(7))-METHYLTRANSFERASE-RELATED"/>
    <property type="match status" value="1"/>
</dbReference>
<dbReference type="AlphaFoldDB" id="G7YRH4"/>
<dbReference type="Pfam" id="PF08241">
    <property type="entry name" value="Methyltransf_11"/>
    <property type="match status" value="1"/>
</dbReference>
<dbReference type="InterPro" id="IPR039769">
    <property type="entry name" value="Bud23-like"/>
</dbReference>
<dbReference type="PANTHER" id="PTHR12734">
    <property type="entry name" value="METHYLTRANSFERASE-RELATED"/>
    <property type="match status" value="1"/>
</dbReference>
<dbReference type="GO" id="GO:0070476">
    <property type="term" value="P:rRNA (guanine-N7)-methylation"/>
    <property type="evidence" value="ECO:0007669"/>
    <property type="project" value="InterPro"/>
</dbReference>
<feature type="domain" description="Methyltransferase type 11" evidence="1">
    <location>
        <begin position="128"/>
        <end position="231"/>
    </location>
</feature>